<dbReference type="OrthoDB" id="8931916at2759"/>
<keyword evidence="6" id="KW-0223">Dioxygenase</keyword>
<accession>A0A4Z2FGH3</accession>
<evidence type="ECO:0000256" key="4">
    <source>
        <dbReference type="PIRSR" id="PIRSR604294-1"/>
    </source>
</evidence>
<comment type="caution">
    <text evidence="6">The sequence shown here is derived from an EMBL/GenBank/DDBJ whole genome shotgun (WGS) entry which is preliminary data.</text>
</comment>
<organism evidence="6 7">
    <name type="scientific">Liparis tanakae</name>
    <name type="common">Tanaka's snailfish</name>
    <dbReference type="NCBI Taxonomy" id="230148"/>
    <lineage>
        <taxon>Eukaryota</taxon>
        <taxon>Metazoa</taxon>
        <taxon>Chordata</taxon>
        <taxon>Craniata</taxon>
        <taxon>Vertebrata</taxon>
        <taxon>Euteleostomi</taxon>
        <taxon>Actinopterygii</taxon>
        <taxon>Neopterygii</taxon>
        <taxon>Teleostei</taxon>
        <taxon>Neoteleostei</taxon>
        <taxon>Acanthomorphata</taxon>
        <taxon>Eupercaria</taxon>
        <taxon>Perciformes</taxon>
        <taxon>Cottioidei</taxon>
        <taxon>Cottales</taxon>
        <taxon>Liparidae</taxon>
        <taxon>Liparis</taxon>
    </lineage>
</organism>
<sequence>MKIETSGPRGSQGKTYIKMKIETSGPRGSLSQQMVKFDIVTRRHVEWTQENCFPSEPVFVASPGAVEEDDGVILSSVISADPKVSPFLLVLDAKTWEEMGRASIPVQVHMDLHGLFIPAAV</sequence>
<dbReference type="AlphaFoldDB" id="A0A4Z2FGH3"/>
<name>A0A4Z2FGH3_9TELE</name>
<keyword evidence="7" id="KW-1185">Reference proteome</keyword>
<dbReference type="GO" id="GO:0046872">
    <property type="term" value="F:metal ion binding"/>
    <property type="evidence" value="ECO:0007669"/>
    <property type="project" value="UniProtKB-KW"/>
</dbReference>
<keyword evidence="3 4" id="KW-0408">Iron</keyword>
<feature type="binding site" evidence="4">
    <location>
        <position position="113"/>
    </location>
    <ligand>
        <name>Fe cation</name>
        <dbReference type="ChEBI" id="CHEBI:24875"/>
        <note>catalytic</note>
    </ligand>
</feature>
<dbReference type="PANTHER" id="PTHR10543:SF86">
    <property type="entry name" value="BETA,BETA-CAROTENE 15,15'-MONOOXYGENASE"/>
    <property type="match status" value="1"/>
</dbReference>
<dbReference type="GO" id="GO:0016121">
    <property type="term" value="P:carotene catabolic process"/>
    <property type="evidence" value="ECO:0007669"/>
    <property type="project" value="TreeGrafter"/>
</dbReference>
<dbReference type="Proteomes" id="UP000314294">
    <property type="component" value="Unassembled WGS sequence"/>
</dbReference>
<evidence type="ECO:0000256" key="3">
    <source>
        <dbReference type="ARBA" id="ARBA00023004"/>
    </source>
</evidence>
<comment type="cofactor">
    <cofactor evidence="4">
        <name>Fe(2+)</name>
        <dbReference type="ChEBI" id="CHEBI:29033"/>
    </cofactor>
    <text evidence="4">Binds 1 Fe(2+) ion per subunit.</text>
</comment>
<protein>
    <submittedName>
        <fullName evidence="6">Beta,beta-carotene 15,15'-dioxygenase</fullName>
    </submittedName>
</protein>
<evidence type="ECO:0000313" key="7">
    <source>
        <dbReference type="Proteomes" id="UP000314294"/>
    </source>
</evidence>
<dbReference type="GO" id="GO:0003834">
    <property type="term" value="F:beta-carotene 15,15'-dioxygenase activity"/>
    <property type="evidence" value="ECO:0007669"/>
    <property type="project" value="TreeGrafter"/>
</dbReference>
<reference evidence="6 7" key="1">
    <citation type="submission" date="2019-03" db="EMBL/GenBank/DDBJ databases">
        <title>First draft genome of Liparis tanakae, snailfish: a comprehensive survey of snailfish specific genes.</title>
        <authorList>
            <person name="Kim W."/>
            <person name="Song I."/>
            <person name="Jeong J.-H."/>
            <person name="Kim D."/>
            <person name="Kim S."/>
            <person name="Ryu S."/>
            <person name="Song J.Y."/>
            <person name="Lee S.K."/>
        </authorList>
    </citation>
    <scope>NUCLEOTIDE SEQUENCE [LARGE SCALE GENOMIC DNA]</scope>
    <source>
        <tissue evidence="6">Muscle</tissue>
    </source>
</reference>
<evidence type="ECO:0000256" key="2">
    <source>
        <dbReference type="ARBA" id="ARBA00022723"/>
    </source>
</evidence>
<dbReference type="PANTHER" id="PTHR10543">
    <property type="entry name" value="BETA-CAROTENE DIOXYGENASE"/>
    <property type="match status" value="1"/>
</dbReference>
<keyword evidence="2 4" id="KW-0479">Metal-binding</keyword>
<evidence type="ECO:0000256" key="5">
    <source>
        <dbReference type="RuleBase" id="RU003799"/>
    </source>
</evidence>
<keyword evidence="6" id="KW-0560">Oxidoreductase</keyword>
<dbReference type="Pfam" id="PF03055">
    <property type="entry name" value="RPE65"/>
    <property type="match status" value="1"/>
</dbReference>
<evidence type="ECO:0000256" key="1">
    <source>
        <dbReference type="ARBA" id="ARBA00006787"/>
    </source>
</evidence>
<evidence type="ECO:0000313" key="6">
    <source>
        <dbReference type="EMBL" id="TNN40278.1"/>
    </source>
</evidence>
<proteinExistence type="inferred from homology"/>
<dbReference type="GO" id="GO:0010436">
    <property type="term" value="F:carotenoid dioxygenase activity"/>
    <property type="evidence" value="ECO:0007669"/>
    <property type="project" value="TreeGrafter"/>
</dbReference>
<gene>
    <name evidence="6" type="primary">Bco1</name>
    <name evidence="6" type="ORF">EYF80_049565</name>
</gene>
<dbReference type="EMBL" id="SRLO01001204">
    <property type="protein sequence ID" value="TNN40278.1"/>
    <property type="molecule type" value="Genomic_DNA"/>
</dbReference>
<comment type="similarity">
    <text evidence="1 5">Belongs to the carotenoid oxygenase family.</text>
</comment>
<dbReference type="InterPro" id="IPR004294">
    <property type="entry name" value="Carotenoid_Oase"/>
</dbReference>
<dbReference type="GO" id="GO:0042574">
    <property type="term" value="P:retinal metabolic process"/>
    <property type="evidence" value="ECO:0007669"/>
    <property type="project" value="TreeGrafter"/>
</dbReference>